<accession>A0A6G1JNR2</accession>
<evidence type="ECO:0000313" key="2">
    <source>
        <dbReference type="Proteomes" id="UP000799291"/>
    </source>
</evidence>
<protein>
    <submittedName>
        <fullName evidence="1">Uncharacterized protein</fullName>
    </submittedName>
</protein>
<dbReference type="EMBL" id="MU005569">
    <property type="protein sequence ID" value="KAF2691881.1"/>
    <property type="molecule type" value="Genomic_DNA"/>
</dbReference>
<sequence>MDFFSCIRPPTLSPLFLLPVELRLSIYEFVFSSAPPEPEQWPLPKSSASLEPLLTCRDIYREAKLIAFACTIHNLNWTRPSNCLRRLRTLEPAHHNHIRHIALTTTASGLFEKLLPLRQHFDHTHAPYLTLESLTIVLDVPDTSRELERERRLQEQNMVFASIWYFKNVNRVVLMNIMHREGLRDHPGMHGHWTCINEEKSLQAAVMDMDTSLIDSIRWRFELTSFYDYAWKPWLA</sequence>
<gene>
    <name evidence="1" type="ORF">K458DRAFT_285089</name>
</gene>
<dbReference type="OrthoDB" id="5413827at2759"/>
<keyword evidence="2" id="KW-1185">Reference proteome</keyword>
<dbReference type="PANTHER" id="PTHR38790">
    <property type="entry name" value="2EXR DOMAIN-CONTAINING PROTEIN-RELATED"/>
    <property type="match status" value="1"/>
</dbReference>
<dbReference type="Proteomes" id="UP000799291">
    <property type="component" value="Unassembled WGS sequence"/>
</dbReference>
<organism evidence="1 2">
    <name type="scientific">Lentithecium fluviatile CBS 122367</name>
    <dbReference type="NCBI Taxonomy" id="1168545"/>
    <lineage>
        <taxon>Eukaryota</taxon>
        <taxon>Fungi</taxon>
        <taxon>Dikarya</taxon>
        <taxon>Ascomycota</taxon>
        <taxon>Pezizomycotina</taxon>
        <taxon>Dothideomycetes</taxon>
        <taxon>Pleosporomycetidae</taxon>
        <taxon>Pleosporales</taxon>
        <taxon>Massarineae</taxon>
        <taxon>Lentitheciaceae</taxon>
        <taxon>Lentithecium</taxon>
    </lineage>
</organism>
<dbReference type="AlphaFoldDB" id="A0A6G1JNR2"/>
<proteinExistence type="predicted"/>
<name>A0A6G1JNR2_9PLEO</name>
<evidence type="ECO:0000313" key="1">
    <source>
        <dbReference type="EMBL" id="KAF2691881.1"/>
    </source>
</evidence>
<reference evidence="1" key="1">
    <citation type="journal article" date="2020" name="Stud. Mycol.">
        <title>101 Dothideomycetes genomes: a test case for predicting lifestyles and emergence of pathogens.</title>
        <authorList>
            <person name="Haridas S."/>
            <person name="Albert R."/>
            <person name="Binder M."/>
            <person name="Bloem J."/>
            <person name="Labutti K."/>
            <person name="Salamov A."/>
            <person name="Andreopoulos B."/>
            <person name="Baker S."/>
            <person name="Barry K."/>
            <person name="Bills G."/>
            <person name="Bluhm B."/>
            <person name="Cannon C."/>
            <person name="Castanera R."/>
            <person name="Culley D."/>
            <person name="Daum C."/>
            <person name="Ezra D."/>
            <person name="Gonzalez J."/>
            <person name="Henrissat B."/>
            <person name="Kuo A."/>
            <person name="Liang C."/>
            <person name="Lipzen A."/>
            <person name="Lutzoni F."/>
            <person name="Magnuson J."/>
            <person name="Mondo S."/>
            <person name="Nolan M."/>
            <person name="Ohm R."/>
            <person name="Pangilinan J."/>
            <person name="Park H.-J."/>
            <person name="Ramirez L."/>
            <person name="Alfaro M."/>
            <person name="Sun H."/>
            <person name="Tritt A."/>
            <person name="Yoshinaga Y."/>
            <person name="Zwiers L.-H."/>
            <person name="Turgeon B."/>
            <person name="Goodwin S."/>
            <person name="Spatafora J."/>
            <person name="Crous P."/>
            <person name="Grigoriev I."/>
        </authorList>
    </citation>
    <scope>NUCLEOTIDE SEQUENCE</scope>
    <source>
        <strain evidence="1">CBS 122367</strain>
    </source>
</reference>